<dbReference type="Proteomes" id="UP001516400">
    <property type="component" value="Unassembled WGS sequence"/>
</dbReference>
<keyword evidence="2" id="KW-1185">Reference proteome</keyword>
<dbReference type="EMBL" id="JABFTP020000165">
    <property type="protein sequence ID" value="KAL3283794.1"/>
    <property type="molecule type" value="Genomic_DNA"/>
</dbReference>
<evidence type="ECO:0000313" key="1">
    <source>
        <dbReference type="EMBL" id="KAL3283794.1"/>
    </source>
</evidence>
<name>A0ABD2NZ94_9CUCU</name>
<accession>A0ABD2NZ94</accession>
<proteinExistence type="predicted"/>
<evidence type="ECO:0000313" key="2">
    <source>
        <dbReference type="Proteomes" id="UP001516400"/>
    </source>
</evidence>
<protein>
    <submittedName>
        <fullName evidence="1">Uncharacterized protein</fullName>
    </submittedName>
</protein>
<sequence length="143" mass="17025">MIKIEIKVIYQKLNNININLNLKYEAMKQLCPYEELNRRCGGIFVGLDRIREIKRNKLIKKLKNLKKEKEDKRVRVMDNQFLKFHDSVVNYTGVQFENAEIEMLEKGLKHSLYLNSKREENLVNFTAEVELPAKNFLNNDVEH</sequence>
<dbReference type="AlphaFoldDB" id="A0ABD2NZ94"/>
<comment type="caution">
    <text evidence="1">The sequence shown here is derived from an EMBL/GenBank/DDBJ whole genome shotgun (WGS) entry which is preliminary data.</text>
</comment>
<reference evidence="1 2" key="1">
    <citation type="journal article" date="2021" name="BMC Biol.">
        <title>Horizontally acquired antibacterial genes associated with adaptive radiation of ladybird beetles.</title>
        <authorList>
            <person name="Li H.S."/>
            <person name="Tang X.F."/>
            <person name="Huang Y.H."/>
            <person name="Xu Z.Y."/>
            <person name="Chen M.L."/>
            <person name="Du X.Y."/>
            <person name="Qiu B.Y."/>
            <person name="Chen P.T."/>
            <person name="Zhang W."/>
            <person name="Slipinski A."/>
            <person name="Escalona H.E."/>
            <person name="Waterhouse R.M."/>
            <person name="Zwick A."/>
            <person name="Pang H."/>
        </authorList>
    </citation>
    <scope>NUCLEOTIDE SEQUENCE [LARGE SCALE GENOMIC DNA]</scope>
    <source>
        <strain evidence="1">SYSU2018</strain>
    </source>
</reference>
<gene>
    <name evidence="1" type="ORF">HHI36_017965</name>
</gene>
<organism evidence="1 2">
    <name type="scientific">Cryptolaemus montrouzieri</name>
    <dbReference type="NCBI Taxonomy" id="559131"/>
    <lineage>
        <taxon>Eukaryota</taxon>
        <taxon>Metazoa</taxon>
        <taxon>Ecdysozoa</taxon>
        <taxon>Arthropoda</taxon>
        <taxon>Hexapoda</taxon>
        <taxon>Insecta</taxon>
        <taxon>Pterygota</taxon>
        <taxon>Neoptera</taxon>
        <taxon>Endopterygota</taxon>
        <taxon>Coleoptera</taxon>
        <taxon>Polyphaga</taxon>
        <taxon>Cucujiformia</taxon>
        <taxon>Coccinelloidea</taxon>
        <taxon>Coccinellidae</taxon>
        <taxon>Scymninae</taxon>
        <taxon>Scymnini</taxon>
        <taxon>Cryptolaemus</taxon>
    </lineage>
</organism>